<evidence type="ECO:0000313" key="4">
    <source>
        <dbReference type="Proteomes" id="UP000215027"/>
    </source>
</evidence>
<dbReference type="PANTHER" id="PTHR35788">
    <property type="entry name" value="EXPORTED PROTEIN-RELATED"/>
    <property type="match status" value="1"/>
</dbReference>
<keyword evidence="1" id="KW-1133">Transmembrane helix</keyword>
<feature type="transmembrane region" description="Helical" evidence="1">
    <location>
        <begin position="21"/>
        <end position="43"/>
    </location>
</feature>
<dbReference type="AlphaFoldDB" id="A0A160T451"/>
<keyword evidence="4" id="KW-1185">Reference proteome</keyword>
<dbReference type="EMBL" id="LN890655">
    <property type="protein sequence ID" value="CUS04129.2"/>
    <property type="molecule type" value="Genomic_DNA"/>
</dbReference>
<gene>
    <name evidence="3" type="ORF">CFX0092_A2251</name>
</gene>
<evidence type="ECO:0000313" key="3">
    <source>
        <dbReference type="EMBL" id="CUS04129.2"/>
    </source>
</evidence>
<evidence type="ECO:0000256" key="1">
    <source>
        <dbReference type="SAM" id="Phobius"/>
    </source>
</evidence>
<dbReference type="Pfam" id="PF04294">
    <property type="entry name" value="VanW"/>
    <property type="match status" value="1"/>
</dbReference>
<dbReference type="OrthoDB" id="9797191at2"/>
<sequence length="627" mass="69295">MQAISPRSQSNNTLGRKIGYFLIPLVVGLALAVLVLGAAMALYRADHSGRVYTGVTIQGVDVGGLTPDEAAATLREATAYSTDGTITLVDPRSGEEWSFVPAEMGILIDAEATAAAAFDVGRSGGPLRRLQDTFQTWYYGRAIPPIVVFAEAQLDRALAGVSAEIEREAVSAAWGSDATGVPAYTPAQVGRTIDRAYLREQLLQPIGSFADARVELLTADIYPAVYDEPDTALRLQRTLAAPVSFYFQEPLDDLDLNGVTLPQEELAKWLRVEQVTETDGRVEHRIQVDENAARNWLAQFGATIYRRPENARYYFNDDTRELVLVAPHVNGRELDVEATLQRFIAQINSDNHAVPLIVKEITPLAHSGATAVELGITELITETTTWFYGSSDARKHNIARAAANFYGVVVAPGEEFSFNRYLGSISESDGYEVGLIIIGGRTIQGVGGGVCQVSTTLYQTAFWAGFPIVERWEHGYMVGYYNDGEGPGMDATVFSPLVDFRFINNTPHHLLIENYYNEEFESLTFKFYSTSLGRRVEKDEPIFENVTPAPTEDIWEFDDQVAEGTVEQFDYATEGARVTVARRVFNADDQLIDEDTFVSNYIPWPNVYRYGPGVEEGDYSLVPDPDF</sequence>
<evidence type="ECO:0000259" key="2">
    <source>
        <dbReference type="Pfam" id="PF12229"/>
    </source>
</evidence>
<dbReference type="InterPro" id="IPR052913">
    <property type="entry name" value="Glycopeptide_resist_protein"/>
</dbReference>
<dbReference type="KEGG" id="pbf:CFX0092_A2251"/>
<proteinExistence type="predicted"/>
<keyword evidence="1" id="KW-0812">Transmembrane</keyword>
<accession>A0A160T451</accession>
<dbReference type="RefSeq" id="WP_095043519.1">
    <property type="nucleotide sequence ID" value="NZ_LN890655.1"/>
</dbReference>
<dbReference type="InterPro" id="IPR007391">
    <property type="entry name" value="Vancomycin_resist_VanW"/>
</dbReference>
<keyword evidence="1" id="KW-0472">Membrane</keyword>
<organism evidence="3 4">
    <name type="scientific">Candidatus Promineifilum breve</name>
    <dbReference type="NCBI Taxonomy" id="1806508"/>
    <lineage>
        <taxon>Bacteria</taxon>
        <taxon>Bacillati</taxon>
        <taxon>Chloroflexota</taxon>
        <taxon>Ardenticatenia</taxon>
        <taxon>Candidatus Promineifilales</taxon>
        <taxon>Candidatus Promineifilaceae</taxon>
        <taxon>Candidatus Promineifilum</taxon>
    </lineage>
</organism>
<feature type="domain" description="YoaR-like putative peptidoglycan binding" evidence="2">
    <location>
        <begin position="97"/>
        <end position="204"/>
    </location>
</feature>
<dbReference type="InterPro" id="IPR022029">
    <property type="entry name" value="YoaR-like_PG-bd"/>
</dbReference>
<dbReference type="PANTHER" id="PTHR35788:SF1">
    <property type="entry name" value="EXPORTED PROTEIN"/>
    <property type="match status" value="1"/>
</dbReference>
<dbReference type="Proteomes" id="UP000215027">
    <property type="component" value="Chromosome I"/>
</dbReference>
<protein>
    <recommendedName>
        <fullName evidence="2">YoaR-like putative peptidoglycan binding domain-containing protein</fullName>
    </recommendedName>
</protein>
<dbReference type="Pfam" id="PF12229">
    <property type="entry name" value="PG_binding_4"/>
    <property type="match status" value="2"/>
</dbReference>
<name>A0A160T451_9CHLR</name>
<reference evidence="3" key="1">
    <citation type="submission" date="2016-01" db="EMBL/GenBank/DDBJ databases">
        <authorList>
            <person name="Mcilroy J.S."/>
            <person name="Karst M S."/>
            <person name="Albertsen M."/>
        </authorList>
    </citation>
    <scope>NUCLEOTIDE SEQUENCE</scope>
    <source>
        <strain evidence="3">Cfx-K</strain>
    </source>
</reference>
<feature type="domain" description="YoaR-like putative peptidoglycan binding" evidence="2">
    <location>
        <begin position="281"/>
        <end position="350"/>
    </location>
</feature>